<keyword evidence="3" id="KW-1185">Reference proteome</keyword>
<organism evidence="2 4">
    <name type="scientific">Sulfuracidifex tepidarius</name>
    <dbReference type="NCBI Taxonomy" id="1294262"/>
    <lineage>
        <taxon>Archaea</taxon>
        <taxon>Thermoproteota</taxon>
        <taxon>Thermoprotei</taxon>
        <taxon>Sulfolobales</taxon>
        <taxon>Sulfolobaceae</taxon>
        <taxon>Sulfuracidifex</taxon>
    </lineage>
</organism>
<proteinExistence type="predicted"/>
<dbReference type="KEGG" id="step:IC006_1031"/>
<dbReference type="EMBL" id="AP018930">
    <property type="protein sequence ID" value="BBG26492.1"/>
    <property type="molecule type" value="Genomic_DNA"/>
</dbReference>
<evidence type="ECO:0000313" key="1">
    <source>
        <dbReference type="EMBL" id="BBG23739.1"/>
    </source>
</evidence>
<dbReference type="Proteomes" id="UP000322983">
    <property type="component" value="Chromosome"/>
</dbReference>
<reference evidence="4" key="1">
    <citation type="submission" date="2018-09" db="EMBL/GenBank/DDBJ databases">
        <title>Complete Genome Sequencing of Sulfolobus sp. JCM 16834.</title>
        <authorList>
            <person name="Kato S."/>
            <person name="Itoh T."/>
            <person name="Ohkuma M."/>
        </authorList>
    </citation>
    <scope>NUCLEOTIDE SEQUENCE [LARGE SCALE GENOMIC DNA]</scope>
    <source>
        <strain evidence="4">IC-007</strain>
    </source>
</reference>
<reference evidence="2 3" key="2">
    <citation type="journal article" date="2020" name="Int. J. Syst. Evol. Microbiol.">
        <title>Sulfuracidifex tepidarius gen. nov., sp. nov. and transfer of Sulfolobus metallicus Huber and Stetter 1992 to the genus Sulfuracidifex as Sulfuracidifex metallicus comb. nov.</title>
        <authorList>
            <person name="Itoh T."/>
            <person name="Miura T."/>
            <person name="Sakai H.D."/>
            <person name="Kato S."/>
            <person name="Ohkuma M."/>
            <person name="Takashina T."/>
        </authorList>
    </citation>
    <scope>NUCLEOTIDE SEQUENCE</scope>
    <source>
        <strain evidence="1 3">IC-006</strain>
        <strain evidence="2">IC-007</strain>
    </source>
</reference>
<gene>
    <name evidence="1" type="ORF">IC006_1031</name>
    <name evidence="2" type="ORF">IC007_1004</name>
</gene>
<dbReference type="AlphaFoldDB" id="A0A510E1X8"/>
<evidence type="ECO:0000313" key="2">
    <source>
        <dbReference type="EMBL" id="BBG26492.1"/>
    </source>
</evidence>
<dbReference type="Proteomes" id="UP000325030">
    <property type="component" value="Chromosome"/>
</dbReference>
<dbReference type="EMBL" id="AP018929">
    <property type="protein sequence ID" value="BBG23739.1"/>
    <property type="molecule type" value="Genomic_DNA"/>
</dbReference>
<accession>A0A510DU91</accession>
<name>A0A510E1X8_9CREN</name>
<sequence length="81" mass="9280">MKNGVEVARRKGGKTRLFVDKDGFFYLVVGVHSSCRDRNRLMNEIYDEVYKHTDEAMLMVIVVDSSSLEEVVPKGEEVEVK</sequence>
<evidence type="ECO:0000313" key="4">
    <source>
        <dbReference type="Proteomes" id="UP000325030"/>
    </source>
</evidence>
<accession>A0A510E1X8</accession>
<evidence type="ECO:0000313" key="3">
    <source>
        <dbReference type="Proteomes" id="UP000322983"/>
    </source>
</evidence>
<protein>
    <submittedName>
        <fullName evidence="2">Uncharacterized protein</fullName>
    </submittedName>
</protein>